<dbReference type="GO" id="GO:0016787">
    <property type="term" value="F:hydrolase activity"/>
    <property type="evidence" value="ECO:0007669"/>
    <property type="project" value="UniProtKB-KW"/>
</dbReference>
<dbReference type="STRING" id="312017.Q234J0"/>
<dbReference type="InterPro" id="IPR035979">
    <property type="entry name" value="RBD_domain_sf"/>
</dbReference>
<keyword evidence="9" id="KW-0067">ATP-binding</keyword>
<dbReference type="InterPro" id="IPR044742">
    <property type="entry name" value="DEAD/DEAH_RhlB"/>
</dbReference>
<dbReference type="Proteomes" id="UP000009168">
    <property type="component" value="Unassembled WGS sequence"/>
</dbReference>
<dbReference type="InterPro" id="IPR001650">
    <property type="entry name" value="Helicase_C-like"/>
</dbReference>
<dbReference type="InterPro" id="IPR000504">
    <property type="entry name" value="RRM_dom"/>
</dbReference>
<feature type="compositionally biased region" description="Basic and acidic residues" evidence="13">
    <location>
        <begin position="55"/>
        <end position="64"/>
    </location>
</feature>
<feature type="domain" description="RRM" evidence="14">
    <location>
        <begin position="646"/>
        <end position="723"/>
    </location>
</feature>
<dbReference type="Pfam" id="PF08152">
    <property type="entry name" value="GUCT"/>
    <property type="match status" value="1"/>
</dbReference>
<dbReference type="InterPro" id="IPR011545">
    <property type="entry name" value="DEAD/DEAH_box_helicase_dom"/>
</dbReference>
<comment type="similarity">
    <text evidence="3">Belongs to the DEAD box helicase family. DDX21/DDX50 subfamily.</text>
</comment>
<keyword evidence="5" id="KW-0963">Cytoplasm</keyword>
<dbReference type="GO" id="GO:0003723">
    <property type="term" value="F:RNA binding"/>
    <property type="evidence" value="ECO:0007669"/>
    <property type="project" value="UniProtKB-UniRule"/>
</dbReference>
<dbReference type="SMART" id="SM00360">
    <property type="entry name" value="RRM"/>
    <property type="match status" value="1"/>
</dbReference>
<feature type="domain" description="Helicase ATP-binding" evidence="15">
    <location>
        <begin position="99"/>
        <end position="283"/>
    </location>
</feature>
<dbReference type="GO" id="GO:0005829">
    <property type="term" value="C:cytosol"/>
    <property type="evidence" value="ECO:0007669"/>
    <property type="project" value="TreeGrafter"/>
</dbReference>
<dbReference type="PANTHER" id="PTHR47959">
    <property type="entry name" value="ATP-DEPENDENT RNA HELICASE RHLE-RELATED"/>
    <property type="match status" value="1"/>
</dbReference>
<keyword evidence="18" id="KW-1185">Reference proteome</keyword>
<feature type="domain" description="Helicase C-terminal" evidence="16">
    <location>
        <begin position="313"/>
        <end position="460"/>
    </location>
</feature>
<evidence type="ECO:0000256" key="11">
    <source>
        <dbReference type="ARBA" id="ARBA00023242"/>
    </source>
</evidence>
<keyword evidence="7" id="KW-0378">Hydrolase</keyword>
<dbReference type="InParanoid" id="Q234J0"/>
<dbReference type="FunCoup" id="Q234J0">
    <property type="interactions" value="291"/>
</dbReference>
<dbReference type="EMBL" id="GG662767">
    <property type="protein sequence ID" value="EAR92013.2"/>
    <property type="molecule type" value="Genomic_DNA"/>
</dbReference>
<keyword evidence="10 12" id="KW-0694">RNA-binding</keyword>
<dbReference type="InterPro" id="IPR027417">
    <property type="entry name" value="P-loop_NTPase"/>
</dbReference>
<dbReference type="OrthoDB" id="4255at2759"/>
<evidence type="ECO:0000259" key="14">
    <source>
        <dbReference type="PROSITE" id="PS50102"/>
    </source>
</evidence>
<evidence type="ECO:0000259" key="15">
    <source>
        <dbReference type="PROSITE" id="PS51192"/>
    </source>
</evidence>
<evidence type="ECO:0000256" key="1">
    <source>
        <dbReference type="ARBA" id="ARBA00004496"/>
    </source>
</evidence>
<evidence type="ECO:0000256" key="8">
    <source>
        <dbReference type="ARBA" id="ARBA00022806"/>
    </source>
</evidence>
<dbReference type="Pfam" id="PF00271">
    <property type="entry name" value="Helicase_C"/>
    <property type="match status" value="1"/>
</dbReference>
<evidence type="ECO:0000256" key="13">
    <source>
        <dbReference type="SAM" id="MobiDB-lite"/>
    </source>
</evidence>
<feature type="region of interest" description="Disordered" evidence="13">
    <location>
        <begin position="1"/>
        <end position="64"/>
    </location>
</feature>
<dbReference type="InterPro" id="IPR012677">
    <property type="entry name" value="Nucleotide-bd_a/b_plait_sf"/>
</dbReference>
<dbReference type="Pfam" id="PF00076">
    <property type="entry name" value="RRM_1"/>
    <property type="match status" value="1"/>
</dbReference>
<dbReference type="InterPro" id="IPR014001">
    <property type="entry name" value="Helicase_ATP-bd"/>
</dbReference>
<dbReference type="GO" id="GO:0005524">
    <property type="term" value="F:ATP binding"/>
    <property type="evidence" value="ECO:0007669"/>
    <property type="project" value="UniProtKB-KW"/>
</dbReference>
<evidence type="ECO:0000256" key="3">
    <source>
        <dbReference type="ARBA" id="ARBA00006517"/>
    </source>
</evidence>
<evidence type="ECO:0000256" key="4">
    <source>
        <dbReference type="ARBA" id="ARBA00012552"/>
    </source>
</evidence>
<reference evidence="18" key="1">
    <citation type="journal article" date="2006" name="PLoS Biol.">
        <title>Macronuclear genome sequence of the ciliate Tetrahymena thermophila, a model eukaryote.</title>
        <authorList>
            <person name="Eisen J.A."/>
            <person name="Coyne R.S."/>
            <person name="Wu M."/>
            <person name="Wu D."/>
            <person name="Thiagarajan M."/>
            <person name="Wortman J.R."/>
            <person name="Badger J.H."/>
            <person name="Ren Q."/>
            <person name="Amedeo P."/>
            <person name="Jones K.M."/>
            <person name="Tallon L.J."/>
            <person name="Delcher A.L."/>
            <person name="Salzberg S.L."/>
            <person name="Silva J.C."/>
            <person name="Haas B.J."/>
            <person name="Majoros W.H."/>
            <person name="Farzad M."/>
            <person name="Carlton J.M."/>
            <person name="Smith R.K. Jr."/>
            <person name="Garg J."/>
            <person name="Pearlman R.E."/>
            <person name="Karrer K.M."/>
            <person name="Sun L."/>
            <person name="Manning G."/>
            <person name="Elde N.C."/>
            <person name="Turkewitz A.P."/>
            <person name="Asai D.J."/>
            <person name="Wilkes D.E."/>
            <person name="Wang Y."/>
            <person name="Cai H."/>
            <person name="Collins K."/>
            <person name="Stewart B.A."/>
            <person name="Lee S.R."/>
            <person name="Wilamowska K."/>
            <person name="Weinberg Z."/>
            <person name="Ruzzo W.L."/>
            <person name="Wloga D."/>
            <person name="Gaertig J."/>
            <person name="Frankel J."/>
            <person name="Tsao C.-C."/>
            <person name="Gorovsky M.A."/>
            <person name="Keeling P.J."/>
            <person name="Waller R.F."/>
            <person name="Patron N.J."/>
            <person name="Cherry J.M."/>
            <person name="Stover N.A."/>
            <person name="Krieger C.J."/>
            <person name="del Toro C."/>
            <person name="Ryder H.F."/>
            <person name="Williamson S.C."/>
            <person name="Barbeau R.A."/>
            <person name="Hamilton E.P."/>
            <person name="Orias E."/>
        </authorList>
    </citation>
    <scope>NUCLEOTIDE SEQUENCE [LARGE SCALE GENOMIC DNA]</scope>
    <source>
        <strain evidence="18">SB210</strain>
    </source>
</reference>
<comment type="subcellular location">
    <subcellularLocation>
        <location evidence="1">Cytoplasm</location>
    </subcellularLocation>
    <subcellularLocation>
        <location evidence="2">Nucleus</location>
        <location evidence="2">Nucleolus</location>
    </subcellularLocation>
</comment>
<dbReference type="AlphaFoldDB" id="Q234J0"/>
<proteinExistence type="inferred from homology"/>
<evidence type="ECO:0000313" key="17">
    <source>
        <dbReference type="EMBL" id="EAR92013.2"/>
    </source>
</evidence>
<evidence type="ECO:0000256" key="2">
    <source>
        <dbReference type="ARBA" id="ARBA00004604"/>
    </source>
</evidence>
<dbReference type="HOGENOM" id="CLU_003041_20_0_1"/>
<evidence type="ECO:0000256" key="9">
    <source>
        <dbReference type="ARBA" id="ARBA00022840"/>
    </source>
</evidence>
<keyword evidence="6" id="KW-0547">Nucleotide-binding</keyword>
<dbReference type="CDD" id="cd12937">
    <property type="entry name" value="GUCT_RH7_like"/>
    <property type="match status" value="1"/>
</dbReference>
<dbReference type="PROSITE" id="PS51194">
    <property type="entry name" value="HELICASE_CTER"/>
    <property type="match status" value="1"/>
</dbReference>
<dbReference type="Gene3D" id="3.30.70.330">
    <property type="match status" value="1"/>
</dbReference>
<evidence type="ECO:0000313" key="18">
    <source>
        <dbReference type="Proteomes" id="UP000009168"/>
    </source>
</evidence>
<dbReference type="eggNOG" id="KOG0331">
    <property type="taxonomic scope" value="Eukaryota"/>
</dbReference>
<name>Q234J0_TETTS</name>
<dbReference type="PROSITE" id="PS50102">
    <property type="entry name" value="RRM"/>
    <property type="match status" value="1"/>
</dbReference>
<organism evidence="17 18">
    <name type="scientific">Tetrahymena thermophila (strain SB210)</name>
    <dbReference type="NCBI Taxonomy" id="312017"/>
    <lineage>
        <taxon>Eukaryota</taxon>
        <taxon>Sar</taxon>
        <taxon>Alveolata</taxon>
        <taxon>Ciliophora</taxon>
        <taxon>Intramacronucleata</taxon>
        <taxon>Oligohymenophorea</taxon>
        <taxon>Hymenostomatida</taxon>
        <taxon>Tetrahymenina</taxon>
        <taxon>Tetrahymenidae</taxon>
        <taxon>Tetrahymena</taxon>
    </lineage>
</organism>
<dbReference type="InterPro" id="IPR059027">
    <property type="entry name" value="DD_DDX21-DDX50"/>
</dbReference>
<dbReference type="InterPro" id="IPR050079">
    <property type="entry name" value="DEAD_box_RNA_helicase"/>
</dbReference>
<dbReference type="Gene3D" id="3.30.70.2280">
    <property type="match status" value="1"/>
</dbReference>
<dbReference type="Pfam" id="PF00270">
    <property type="entry name" value="DEAD"/>
    <property type="match status" value="1"/>
</dbReference>
<keyword evidence="11" id="KW-0539">Nucleus</keyword>
<evidence type="ECO:0000256" key="10">
    <source>
        <dbReference type="ARBA" id="ARBA00022884"/>
    </source>
</evidence>
<dbReference type="PROSITE" id="PS51192">
    <property type="entry name" value="HELICASE_ATP_BIND_1"/>
    <property type="match status" value="1"/>
</dbReference>
<evidence type="ECO:0000259" key="16">
    <source>
        <dbReference type="PROSITE" id="PS51194"/>
    </source>
</evidence>
<dbReference type="CDD" id="cd00268">
    <property type="entry name" value="DEADc"/>
    <property type="match status" value="1"/>
</dbReference>
<dbReference type="EC" id="3.6.4.13" evidence="4"/>
<sequence length="724" mass="81547">MSKNFTGGKRNFATANGNGKESFGEKPRKNFITSEGKKDFKPKNRDWDSESEDEDTKKNQIEAKHNQDNMSKYIKNAKTIEILNKRGITYLFPIQEHCFQAIQAGKDLIGKDRTGSGKTLGFSLPLIEKLRNEGNFTSIKKKQTPYMLVVVPTRELCIQVANEINTLKHTDNEFRVLQIYGGVDVREQANQIRDGVEIVVGTPGRIIDQYERGALMFHSIIATVLDEADQMLNFGFQEDIEKIFGFIKNDKGEERPQNLLFSATMPSWVHDIARKFLREDRVLIDLVKNLGNKTSQDVTHLAINCPYFQRTEAIGDVILCYGGGAHSRVIIFCETKNEANEIMLKANIKQDVQVLHGDIPQKQREITFQGFREGKFKCLVATNVAARGLDIPEVDLIVQLEPPKELDAYIHRSGRTGRAGKKGVCITFYTKKQQSLIERIEKKCHIKMQKVGAPQPADLIRASQNDIKKNLMSVNRTVLGIFKEVSVDLIQEFGPEEALERAIAFISGFTEKMKQRSLLCCLEGYVTYIVRTPSEFRGLGYIWGWVKNNFPAECTDRIKGMKKFADNKGAVFDVAEEDKEVFDAYINELAEGTKQGLELEVATTIPEIEEEGGYSQGYNGGNKSAPNGFSFTNTNPKMDPKLKRELEIFIGGLPYDCKEKDVTQHFDKNGVQFSSLRALSGDDGKFKGIIFAMCANQAGVKKALTLDGQKFMGRPLRINMACKK</sequence>
<keyword evidence="8 17" id="KW-0347">Helicase</keyword>
<dbReference type="GO" id="GO:0003724">
    <property type="term" value="F:RNA helicase activity"/>
    <property type="evidence" value="ECO:0007669"/>
    <property type="project" value="UniProtKB-EC"/>
</dbReference>
<dbReference type="PANTHER" id="PTHR47959:SF19">
    <property type="entry name" value="NUCLEOLAR RNA HELICASE 2-A"/>
    <property type="match status" value="1"/>
</dbReference>
<dbReference type="KEGG" id="tet:TTHERM_00105060"/>
<dbReference type="GO" id="GO:0005730">
    <property type="term" value="C:nucleolus"/>
    <property type="evidence" value="ECO:0007669"/>
    <property type="project" value="UniProtKB-SubCell"/>
</dbReference>
<evidence type="ECO:0000256" key="7">
    <source>
        <dbReference type="ARBA" id="ARBA00022801"/>
    </source>
</evidence>
<dbReference type="CDD" id="cd18787">
    <property type="entry name" value="SF2_C_DEAD"/>
    <property type="match status" value="1"/>
</dbReference>
<dbReference type="Gene3D" id="3.40.50.300">
    <property type="entry name" value="P-loop containing nucleotide triphosphate hydrolases"/>
    <property type="match status" value="2"/>
</dbReference>
<dbReference type="RefSeq" id="XP_001012258.2">
    <property type="nucleotide sequence ID" value="XM_001012258.2"/>
</dbReference>
<protein>
    <recommendedName>
        <fullName evidence="4">RNA helicase</fullName>
        <ecNumber evidence="4">3.6.4.13</ecNumber>
    </recommendedName>
</protein>
<gene>
    <name evidence="17" type="ORF">TTHERM_00105060</name>
</gene>
<dbReference type="InterPro" id="IPR012562">
    <property type="entry name" value="GUCT"/>
</dbReference>
<feature type="compositionally biased region" description="Basic and acidic residues" evidence="13">
    <location>
        <begin position="35"/>
        <end position="48"/>
    </location>
</feature>
<dbReference type="Pfam" id="PF26142">
    <property type="entry name" value="DD_DDX21-DDX50"/>
    <property type="match status" value="1"/>
</dbReference>
<evidence type="ECO:0000256" key="5">
    <source>
        <dbReference type="ARBA" id="ARBA00022490"/>
    </source>
</evidence>
<dbReference type="SUPFAM" id="SSF54928">
    <property type="entry name" value="RNA-binding domain, RBD"/>
    <property type="match status" value="2"/>
</dbReference>
<dbReference type="SMART" id="SM00487">
    <property type="entry name" value="DEXDc"/>
    <property type="match status" value="1"/>
</dbReference>
<dbReference type="GeneID" id="7828126"/>
<evidence type="ECO:0000256" key="12">
    <source>
        <dbReference type="PROSITE-ProRule" id="PRU00176"/>
    </source>
</evidence>
<accession>Q234J0</accession>
<evidence type="ECO:0000256" key="6">
    <source>
        <dbReference type="ARBA" id="ARBA00022741"/>
    </source>
</evidence>
<dbReference type="SMART" id="SM00490">
    <property type="entry name" value="HELICc"/>
    <property type="match status" value="1"/>
</dbReference>
<dbReference type="SUPFAM" id="SSF52540">
    <property type="entry name" value="P-loop containing nucleoside triphosphate hydrolases"/>
    <property type="match status" value="1"/>
</dbReference>